<accession>A0A0P9Q9A8</accession>
<reference evidence="3 6" key="1">
    <citation type="submission" date="2015-09" db="EMBL/GenBank/DDBJ databases">
        <title>Genome announcement of multiple Pseudomonas syringae strains.</title>
        <authorList>
            <person name="Thakur S."/>
            <person name="Wang P.W."/>
            <person name="Gong Y."/>
            <person name="Weir B.S."/>
            <person name="Guttman D.S."/>
        </authorList>
    </citation>
    <scope>NUCLEOTIDE SEQUENCE [LARGE SCALE GENOMIC DNA]</scope>
    <source>
        <strain evidence="3 6">ICMP4455</strain>
    </source>
</reference>
<name>A0A0P9Q9A8_PSEA0</name>
<protein>
    <submittedName>
        <fullName evidence="3">Lysine transporter LysE</fullName>
    </submittedName>
    <submittedName>
        <fullName evidence="2">Membrane protein</fullName>
    </submittedName>
</protein>
<feature type="transmembrane region" description="Helical" evidence="1">
    <location>
        <begin position="88"/>
        <end position="108"/>
    </location>
</feature>
<dbReference type="Proteomes" id="UP000630864">
    <property type="component" value="Unassembled WGS sequence"/>
</dbReference>
<evidence type="ECO:0000313" key="5">
    <source>
        <dbReference type="EMBL" id="RMO55881.1"/>
    </source>
</evidence>
<dbReference type="RefSeq" id="WP_147459662.1">
    <property type="nucleotide sequence ID" value="NZ_BMZX01000048.1"/>
</dbReference>
<evidence type="ECO:0000313" key="3">
    <source>
        <dbReference type="EMBL" id="KPX30061.1"/>
    </source>
</evidence>
<dbReference type="Proteomes" id="UP000272627">
    <property type="component" value="Unassembled WGS sequence"/>
</dbReference>
<dbReference type="EMBL" id="RBOA01000205">
    <property type="protein sequence ID" value="RMM00783.1"/>
    <property type="molecule type" value="Genomic_DNA"/>
</dbReference>
<reference evidence="2" key="3">
    <citation type="submission" date="2020-09" db="EMBL/GenBank/DDBJ databases">
        <title>Pseudomonas syringae pv. eriobotryae genome sequence causing loquat canker disease.</title>
        <authorList>
            <person name="Fukuda S."/>
            <person name="Tashiro H."/>
            <person name="Nagano Y."/>
        </authorList>
    </citation>
    <scope>NUCLEOTIDE SEQUENCE</scope>
    <source>
        <strain evidence="2">AM001</strain>
    </source>
</reference>
<feature type="transmembrane region" description="Helical" evidence="1">
    <location>
        <begin position="138"/>
        <end position="162"/>
    </location>
</feature>
<feature type="transmembrane region" description="Helical" evidence="1">
    <location>
        <begin position="263"/>
        <end position="287"/>
    </location>
</feature>
<proteinExistence type="predicted"/>
<evidence type="ECO:0000313" key="2">
    <source>
        <dbReference type="EMBL" id="GFZ62821.1"/>
    </source>
</evidence>
<sequence>MNSMKEILKIAGATAGIVVGAGFASGQEILQFFVSYRFYGLIGALLSGVLFAVYCVRFVGLGKAYEATSHADVVYQLCGDKFGRALDFLMSIFLFAVVVVMLAGGGALLSQLGIPPLYGSLIVALVSAVVVTMRIDWVVAFISGVTPCMALITVTIAIISIFKGGFEFSRITQGAASIQPVGYNWFHSAMLYASFCIFAGAPFLIILGGQASTKKAAQKGSLIGGAGFLSLLILIAAALLAQVQNVSTVEMPMVHLAFDISPALGILTSVVIFAMLLHTAVGFLYAVTSRIAIQGSRRFKLSALGLALAGFAGSQVGFVTLIGTVYPFFGYVGFALMLAVIAHRFTRNRSSAKAESITAEAAPGRI</sequence>
<reference evidence="7 8" key="2">
    <citation type="submission" date="2018-08" db="EMBL/GenBank/DDBJ databases">
        <title>Recombination of ecologically and evolutionarily significant loci maintains genetic cohesion in the Pseudomonas syringae species complex.</title>
        <authorList>
            <person name="Dillon M."/>
            <person name="Thakur S."/>
            <person name="Almeida R.N.D."/>
            <person name="Weir B.S."/>
            <person name="Guttman D.S."/>
        </authorList>
    </citation>
    <scope>NUCLEOTIDE SEQUENCE [LARGE SCALE GENOMIC DNA]</scope>
    <source>
        <strain evidence="5 8">ICMP 4316</strain>
        <strain evidence="4 7">ICMP 8636</strain>
    </source>
</reference>
<feature type="transmembrane region" description="Helical" evidence="1">
    <location>
        <begin position="328"/>
        <end position="346"/>
    </location>
</feature>
<feature type="transmembrane region" description="Helical" evidence="1">
    <location>
        <begin position="114"/>
        <end position="131"/>
    </location>
</feature>
<feature type="transmembrane region" description="Helical" evidence="1">
    <location>
        <begin position="299"/>
        <end position="322"/>
    </location>
</feature>
<keyword evidence="1" id="KW-0472">Membrane</keyword>
<evidence type="ECO:0000313" key="8">
    <source>
        <dbReference type="Proteomes" id="UP000275613"/>
    </source>
</evidence>
<dbReference type="Proteomes" id="UP000275613">
    <property type="component" value="Unassembled WGS sequence"/>
</dbReference>
<dbReference type="EMBL" id="RBPV01000296">
    <property type="protein sequence ID" value="RMO55881.1"/>
    <property type="molecule type" value="Genomic_DNA"/>
</dbReference>
<dbReference type="InterPro" id="IPR038728">
    <property type="entry name" value="YkvI-like"/>
</dbReference>
<dbReference type="EMBL" id="LJQI01000187">
    <property type="protein sequence ID" value="KPX30061.1"/>
    <property type="molecule type" value="Genomic_DNA"/>
</dbReference>
<dbReference type="PATRIC" id="fig|129137.4.peg.6625"/>
<dbReference type="PANTHER" id="PTHR37814">
    <property type="entry name" value="CONSERVED MEMBRANE PROTEIN"/>
    <property type="match status" value="1"/>
</dbReference>
<keyword evidence="1" id="KW-1133">Transmembrane helix</keyword>
<feature type="transmembrane region" description="Helical" evidence="1">
    <location>
        <begin position="36"/>
        <end position="56"/>
    </location>
</feature>
<dbReference type="PANTHER" id="PTHR37814:SF1">
    <property type="entry name" value="MEMBRANE PROTEIN"/>
    <property type="match status" value="1"/>
</dbReference>
<comment type="caution">
    <text evidence="3">The sequence shown here is derived from an EMBL/GenBank/DDBJ whole genome shotgun (WGS) entry which is preliminary data.</text>
</comment>
<evidence type="ECO:0000313" key="7">
    <source>
        <dbReference type="Proteomes" id="UP000272627"/>
    </source>
</evidence>
<keyword evidence="1" id="KW-0812">Transmembrane</keyword>
<organism evidence="3 6">
    <name type="scientific">Pseudomonas amygdali pv. eriobotryae</name>
    <dbReference type="NCBI Taxonomy" id="129137"/>
    <lineage>
        <taxon>Bacteria</taxon>
        <taxon>Pseudomonadati</taxon>
        <taxon>Pseudomonadota</taxon>
        <taxon>Gammaproteobacteria</taxon>
        <taxon>Pseudomonadales</taxon>
        <taxon>Pseudomonadaceae</taxon>
        <taxon>Pseudomonas</taxon>
        <taxon>Pseudomonas amygdali</taxon>
    </lineage>
</organism>
<dbReference type="EMBL" id="BMZW01000052">
    <property type="protein sequence ID" value="GFZ62821.1"/>
    <property type="molecule type" value="Genomic_DNA"/>
</dbReference>
<dbReference type="Proteomes" id="UP000050490">
    <property type="component" value="Unassembled WGS sequence"/>
</dbReference>
<feature type="transmembrane region" description="Helical" evidence="1">
    <location>
        <begin position="189"/>
        <end position="209"/>
    </location>
</feature>
<feature type="transmembrane region" description="Helical" evidence="1">
    <location>
        <begin position="221"/>
        <end position="243"/>
    </location>
</feature>
<dbReference type="AlphaFoldDB" id="A0A0P9Q9A8"/>
<evidence type="ECO:0000256" key="1">
    <source>
        <dbReference type="SAM" id="Phobius"/>
    </source>
</evidence>
<gene>
    <name evidence="3" type="ORF">ALO70_200051</name>
    <name evidence="5" type="ORF">ALQ39_200118</name>
    <name evidence="4" type="ORF">ALQ86_200066</name>
    <name evidence="2" type="ORF">PSE10A_53320</name>
</gene>
<evidence type="ECO:0000313" key="6">
    <source>
        <dbReference type="Proteomes" id="UP000050490"/>
    </source>
</evidence>
<evidence type="ECO:0000313" key="4">
    <source>
        <dbReference type="EMBL" id="RMM00783.1"/>
    </source>
</evidence>